<dbReference type="EMBL" id="BEXD01004114">
    <property type="protein sequence ID" value="GBC06987.1"/>
    <property type="molecule type" value="Genomic_DNA"/>
</dbReference>
<gene>
    <name evidence="3" type="ORF">RclHR1_07190003</name>
</gene>
<dbReference type="AlphaFoldDB" id="A0A2Z6SKG0"/>
<evidence type="ECO:0008006" key="5">
    <source>
        <dbReference type="Google" id="ProtNLM"/>
    </source>
</evidence>
<dbReference type="GO" id="GO:0005737">
    <property type="term" value="C:cytoplasm"/>
    <property type="evidence" value="ECO:0007669"/>
    <property type="project" value="TreeGrafter"/>
</dbReference>
<dbReference type="SUPFAM" id="SSF54695">
    <property type="entry name" value="POZ domain"/>
    <property type="match status" value="1"/>
</dbReference>
<dbReference type="InterPro" id="IPR000210">
    <property type="entry name" value="BTB/POZ_dom"/>
</dbReference>
<organism evidence="3 4">
    <name type="scientific">Rhizophagus clarus</name>
    <dbReference type="NCBI Taxonomy" id="94130"/>
    <lineage>
        <taxon>Eukaryota</taxon>
        <taxon>Fungi</taxon>
        <taxon>Fungi incertae sedis</taxon>
        <taxon>Mucoromycota</taxon>
        <taxon>Glomeromycotina</taxon>
        <taxon>Glomeromycetes</taxon>
        <taxon>Glomerales</taxon>
        <taxon>Glomeraceae</taxon>
        <taxon>Rhizophagus</taxon>
    </lineage>
</organism>
<dbReference type="PROSITE" id="PS51886">
    <property type="entry name" value="TLDC"/>
    <property type="match status" value="1"/>
</dbReference>
<comment type="caution">
    <text evidence="3">The sequence shown here is derived from an EMBL/GenBank/DDBJ whole genome shotgun (WGS) entry which is preliminary data.</text>
</comment>
<dbReference type="InterPro" id="IPR011333">
    <property type="entry name" value="SKP1/BTB/POZ_sf"/>
</dbReference>
<reference evidence="3 4" key="1">
    <citation type="submission" date="2017-11" db="EMBL/GenBank/DDBJ databases">
        <title>The genome of Rhizophagus clarus HR1 reveals common genetic basis of auxotrophy among arbuscular mycorrhizal fungi.</title>
        <authorList>
            <person name="Kobayashi Y."/>
        </authorList>
    </citation>
    <scope>NUCLEOTIDE SEQUENCE [LARGE SCALE GENOMIC DNA]</scope>
    <source>
        <strain evidence="3 4">HR1</strain>
    </source>
</reference>
<dbReference type="Proteomes" id="UP000247702">
    <property type="component" value="Unassembled WGS sequence"/>
</dbReference>
<evidence type="ECO:0000259" key="1">
    <source>
        <dbReference type="PROSITE" id="PS50097"/>
    </source>
</evidence>
<dbReference type="PANTHER" id="PTHR46306:SF1">
    <property type="entry name" value="BTB_POZ DOMAIN-CONTAINING PROTEIN 9"/>
    <property type="match status" value="1"/>
</dbReference>
<feature type="domain" description="TLDc" evidence="2">
    <location>
        <begin position="303"/>
        <end position="469"/>
    </location>
</feature>
<proteinExistence type="predicted"/>
<dbReference type="InterPro" id="IPR006571">
    <property type="entry name" value="TLDc_dom"/>
</dbReference>
<dbReference type="Pfam" id="PF07707">
    <property type="entry name" value="BACK"/>
    <property type="match status" value="1"/>
</dbReference>
<feature type="domain" description="BTB" evidence="1">
    <location>
        <begin position="24"/>
        <end position="97"/>
    </location>
</feature>
<evidence type="ECO:0000313" key="4">
    <source>
        <dbReference type="Proteomes" id="UP000247702"/>
    </source>
</evidence>
<accession>A0A2Z6SKG0</accession>
<dbReference type="InterPro" id="IPR052407">
    <property type="entry name" value="BTB_POZ_domain_cont_9"/>
</dbReference>
<dbReference type="Gene3D" id="1.25.40.420">
    <property type="match status" value="1"/>
</dbReference>
<evidence type="ECO:0000259" key="2">
    <source>
        <dbReference type="PROSITE" id="PS51886"/>
    </source>
</evidence>
<dbReference type="Pfam" id="PF07534">
    <property type="entry name" value="TLD"/>
    <property type="match status" value="1"/>
</dbReference>
<name>A0A2Z6SKG0_9GLOM</name>
<dbReference type="CDD" id="cd18186">
    <property type="entry name" value="BTB_POZ_ZBTB_KLHL-like"/>
    <property type="match status" value="1"/>
</dbReference>
<keyword evidence="4" id="KW-1185">Reference proteome</keyword>
<protein>
    <recommendedName>
        <fullName evidence="5">BTB domain-containing protein</fullName>
    </recommendedName>
</protein>
<dbReference type="PANTHER" id="PTHR46306">
    <property type="entry name" value="BTB/POZ DOMAIN-CONTAINING PROTEIN 9"/>
    <property type="match status" value="1"/>
</dbReference>
<dbReference type="Gene3D" id="3.30.710.10">
    <property type="entry name" value="Potassium Channel Kv1.1, Chain A"/>
    <property type="match status" value="1"/>
</dbReference>
<dbReference type="Pfam" id="PF00651">
    <property type="entry name" value="BTB"/>
    <property type="match status" value="1"/>
</dbReference>
<sequence>MINHKLLPKLSQNLLEILDDNEYYDITIEVGNDPHVKIFRANIAILNHRSPYLRRILSTNKKNNEGTLAHIKLPNILPEIFNVILRYIYGGILSLEEYDVSDIIKILVTANELGLQELFPYIETFLIENKTDWMEQNLDLIYRTSFENNSFLQLQKYCTDLISKEPSKIFNSPNFSSIPEKLLLSLIQNENAQMNEVQVWDYVIKWGLAQNPELSTNTESYSKDDFNVLKDTLQQCIPLIRFHNLTSKEFLDNVVPYKKIIPKELYKDLLKDFLNNNSRPTKNSSLFANKDVKEIHSMDINSKIISLPHIEIVMKWINRLKITDKLTNPYKYKLLFYGSCDSGFIINNFHEICSNQSHTVAFIKVKDSAEILGGYNPIKWKFDNSFGITKESFIFSFRNNNYTLSRVMDERKAIDNSAYYGLSFGNGDLCLYQTLHELRIRCKQTSYEKPIRESNSNYTVREFKVFQIVQD</sequence>
<evidence type="ECO:0000313" key="3">
    <source>
        <dbReference type="EMBL" id="GBC06987.1"/>
    </source>
</evidence>
<dbReference type="SMART" id="SM00225">
    <property type="entry name" value="BTB"/>
    <property type="match status" value="1"/>
</dbReference>
<dbReference type="InterPro" id="IPR011705">
    <property type="entry name" value="BACK"/>
</dbReference>
<dbReference type="PROSITE" id="PS50097">
    <property type="entry name" value="BTB"/>
    <property type="match status" value="1"/>
</dbReference>